<dbReference type="GeneTree" id="ENSGT00940000157042"/>
<dbReference type="GO" id="GO:0030199">
    <property type="term" value="P:collagen fibril organization"/>
    <property type="evidence" value="ECO:0007669"/>
    <property type="project" value="TreeGrafter"/>
</dbReference>
<comment type="caution">
    <text evidence="16">Lacks conserved residue(s) required for the propagation of feature annotation.</text>
</comment>
<feature type="disulfide bond" evidence="16">
    <location>
        <begin position="231"/>
        <end position="241"/>
    </location>
</feature>
<dbReference type="PRINTS" id="PR00258">
    <property type="entry name" value="SPERACTRCPTR"/>
</dbReference>
<comment type="similarity">
    <text evidence="3">Belongs to the lysyl oxidase family.</text>
</comment>
<keyword evidence="10" id="KW-0560">Oxidoreductase</keyword>
<dbReference type="PaxDb" id="30732-ENSOMEP00000023347"/>
<evidence type="ECO:0000313" key="18">
    <source>
        <dbReference type="Ensembl" id="ENSOMEP00000023347.1"/>
    </source>
</evidence>
<dbReference type="InterPro" id="IPR001190">
    <property type="entry name" value="SRCR"/>
</dbReference>
<evidence type="ECO:0000256" key="8">
    <source>
        <dbReference type="ARBA" id="ARBA00022737"/>
    </source>
</evidence>
<dbReference type="InterPro" id="IPR050912">
    <property type="entry name" value="LOX-like_protein"/>
</dbReference>
<comment type="subcellular location">
    <subcellularLocation>
        <location evidence="2">Secreted</location>
        <location evidence="2">Extracellular space</location>
    </subcellularLocation>
</comment>
<keyword evidence="11" id="KW-0186">Copper</keyword>
<feature type="domain" description="SRCR" evidence="17">
    <location>
        <begin position="1"/>
        <end position="44"/>
    </location>
</feature>
<evidence type="ECO:0000256" key="11">
    <source>
        <dbReference type="ARBA" id="ARBA00023008"/>
    </source>
</evidence>
<dbReference type="FunFam" id="3.10.250.10:FF:000001">
    <property type="entry name" value="Lysyl oxidase 4 isoform X1"/>
    <property type="match status" value="1"/>
</dbReference>
<evidence type="ECO:0000256" key="16">
    <source>
        <dbReference type="PROSITE-ProRule" id="PRU00196"/>
    </source>
</evidence>
<keyword evidence="4" id="KW-0886">LTQ</keyword>
<dbReference type="OMA" id="HACHLHY"/>
<dbReference type="SMART" id="SM00202">
    <property type="entry name" value="SR"/>
    <property type="match status" value="2"/>
</dbReference>
<feature type="domain" description="SRCR" evidence="17">
    <location>
        <begin position="50"/>
        <end position="149"/>
    </location>
</feature>
<dbReference type="Pfam" id="PF01186">
    <property type="entry name" value="Lysyl_oxidase"/>
    <property type="match status" value="1"/>
</dbReference>
<protein>
    <recommendedName>
        <fullName evidence="14">protein-lysine 6-oxidase</fullName>
        <ecNumber evidence="14">1.4.3.13</ecNumber>
    </recommendedName>
</protein>
<dbReference type="EC" id="1.4.3.13" evidence="14"/>
<accession>A0A3B3CZQ6</accession>
<dbReference type="Gene3D" id="3.10.250.10">
    <property type="entry name" value="SRCR-like domain"/>
    <property type="match status" value="3"/>
</dbReference>
<dbReference type="FunFam" id="3.10.250.10:FF:000008">
    <property type="entry name" value="Lysyl oxidase homolog 2"/>
    <property type="match status" value="1"/>
</dbReference>
<evidence type="ECO:0000256" key="15">
    <source>
        <dbReference type="ARBA" id="ARBA00047861"/>
    </source>
</evidence>
<evidence type="ECO:0000256" key="4">
    <source>
        <dbReference type="ARBA" id="ARBA00022477"/>
    </source>
</evidence>
<reference evidence="18" key="2">
    <citation type="submission" date="2025-09" db="UniProtKB">
        <authorList>
            <consortium name="Ensembl"/>
        </authorList>
    </citation>
    <scope>IDENTIFICATION</scope>
</reference>
<comment type="cofactor">
    <cofactor evidence="1">
        <name>Cu cation</name>
        <dbReference type="ChEBI" id="CHEBI:23378"/>
    </cofactor>
</comment>
<dbReference type="PRINTS" id="PR00074">
    <property type="entry name" value="LYSYLOXIDASE"/>
</dbReference>
<dbReference type="AlphaFoldDB" id="A0A3B3CZQ6"/>
<evidence type="ECO:0000256" key="2">
    <source>
        <dbReference type="ARBA" id="ARBA00004239"/>
    </source>
</evidence>
<dbReference type="InterPro" id="IPR036772">
    <property type="entry name" value="SRCR-like_dom_sf"/>
</dbReference>
<feature type="disulfide bond" evidence="16">
    <location>
        <begin position="118"/>
        <end position="128"/>
    </location>
</feature>
<evidence type="ECO:0000256" key="1">
    <source>
        <dbReference type="ARBA" id="ARBA00001935"/>
    </source>
</evidence>
<evidence type="ECO:0000256" key="12">
    <source>
        <dbReference type="ARBA" id="ARBA00023157"/>
    </source>
</evidence>
<evidence type="ECO:0000256" key="7">
    <source>
        <dbReference type="ARBA" id="ARBA00022729"/>
    </source>
</evidence>
<evidence type="ECO:0000256" key="13">
    <source>
        <dbReference type="ARBA" id="ARBA00023180"/>
    </source>
</evidence>
<dbReference type="GO" id="GO:0016020">
    <property type="term" value="C:membrane"/>
    <property type="evidence" value="ECO:0007669"/>
    <property type="project" value="InterPro"/>
</dbReference>
<evidence type="ECO:0000259" key="17">
    <source>
        <dbReference type="PROSITE" id="PS50287"/>
    </source>
</evidence>
<dbReference type="Pfam" id="PF00530">
    <property type="entry name" value="SRCR"/>
    <property type="match status" value="2"/>
</dbReference>
<feature type="disulfide bond" evidence="16">
    <location>
        <begin position="10"/>
        <end position="20"/>
    </location>
</feature>
<keyword evidence="9" id="KW-0801">TPQ</keyword>
<keyword evidence="8" id="KW-0677">Repeat</keyword>
<keyword evidence="13" id="KW-0325">Glycoprotein</keyword>
<keyword evidence="7" id="KW-0732">Signal</keyword>
<dbReference type="Proteomes" id="UP000261560">
    <property type="component" value="Unplaced"/>
</dbReference>
<organism evidence="18 19">
    <name type="scientific">Oryzias melastigma</name>
    <name type="common">Marine medaka</name>
    <dbReference type="NCBI Taxonomy" id="30732"/>
    <lineage>
        <taxon>Eukaryota</taxon>
        <taxon>Metazoa</taxon>
        <taxon>Chordata</taxon>
        <taxon>Craniata</taxon>
        <taxon>Vertebrata</taxon>
        <taxon>Euteleostomi</taxon>
        <taxon>Actinopterygii</taxon>
        <taxon>Neopterygii</taxon>
        <taxon>Teleostei</taxon>
        <taxon>Neoteleostei</taxon>
        <taxon>Acanthomorphata</taxon>
        <taxon>Ovalentaria</taxon>
        <taxon>Atherinomorphae</taxon>
        <taxon>Beloniformes</taxon>
        <taxon>Adrianichthyidae</taxon>
        <taxon>Oryziinae</taxon>
        <taxon>Oryzias</taxon>
    </lineage>
</organism>
<sequence length="345" mass="38262">KGFWMEKVHCLGTENSLSECLAQLSIPRSPTPCKNGRHAVVKCIPGPQFVRLKAGPRLGEGRVEVLRNGKWGTIVDHLWDRTAASVVCRELGFGTAKDALQGAFMGQTGPIHMNSVQCMGSERSILDCFFQEVQPWTFKHTQDASVRCNIPKTQVRLAGGRVPSEGRVEVLMDVGGRKRWGSVCSENWSITEAMVVCRQLGLGFAANAHQETWYWPGNANASEVILSGTHCVGTELSIQQCRRNNYVHCPRGGGAKAAGVSCSDAPDLVVDAQLVQETAYLEDRPLHLLTCANEENCLSSSAARMNWPYGHRRLLRFSSRIMNLGRSDFRPKATKDSWTWHQCHR</sequence>
<keyword evidence="5" id="KW-0964">Secreted</keyword>
<reference evidence="18" key="1">
    <citation type="submission" date="2025-08" db="UniProtKB">
        <authorList>
            <consortium name="Ensembl"/>
        </authorList>
    </citation>
    <scope>IDENTIFICATION</scope>
</reference>
<keyword evidence="6" id="KW-0479">Metal-binding</keyword>
<dbReference type="STRING" id="30732.ENSOMEP00000023347"/>
<name>A0A3B3CZQ6_ORYME</name>
<evidence type="ECO:0000256" key="3">
    <source>
        <dbReference type="ARBA" id="ARBA00007492"/>
    </source>
</evidence>
<dbReference type="InterPro" id="IPR001695">
    <property type="entry name" value="Lysyl_oxidase"/>
</dbReference>
<keyword evidence="12 16" id="KW-1015">Disulfide bond</keyword>
<evidence type="ECO:0000313" key="19">
    <source>
        <dbReference type="Proteomes" id="UP000261560"/>
    </source>
</evidence>
<dbReference type="Ensembl" id="ENSOMET00000012454.1">
    <property type="protein sequence ID" value="ENSOMEP00000023347.1"/>
    <property type="gene ID" value="ENSOMEG00000003421.1"/>
</dbReference>
<dbReference type="GO" id="GO:0004720">
    <property type="term" value="F:protein-lysine 6-oxidase activity"/>
    <property type="evidence" value="ECO:0007669"/>
    <property type="project" value="UniProtKB-EC"/>
</dbReference>
<dbReference type="PANTHER" id="PTHR45817:SF5">
    <property type="entry name" value="LYSYL OXIDASE HOMOLOG 4"/>
    <property type="match status" value="1"/>
</dbReference>
<proteinExistence type="inferred from homology"/>
<evidence type="ECO:0000256" key="5">
    <source>
        <dbReference type="ARBA" id="ARBA00022525"/>
    </source>
</evidence>
<evidence type="ECO:0000256" key="10">
    <source>
        <dbReference type="ARBA" id="ARBA00023002"/>
    </source>
</evidence>
<evidence type="ECO:0000256" key="14">
    <source>
        <dbReference type="ARBA" id="ARBA00038869"/>
    </source>
</evidence>
<dbReference type="GO" id="GO:0005507">
    <property type="term" value="F:copper ion binding"/>
    <property type="evidence" value="ECO:0007669"/>
    <property type="project" value="InterPro"/>
</dbReference>
<feature type="domain" description="SRCR" evidence="17">
    <location>
        <begin position="155"/>
        <end position="263"/>
    </location>
</feature>
<dbReference type="PROSITE" id="PS50287">
    <property type="entry name" value="SRCR_2"/>
    <property type="match status" value="3"/>
</dbReference>
<keyword evidence="19" id="KW-1185">Reference proteome</keyword>
<evidence type="ECO:0000256" key="9">
    <source>
        <dbReference type="ARBA" id="ARBA00022772"/>
    </source>
</evidence>
<dbReference type="GO" id="GO:0005615">
    <property type="term" value="C:extracellular space"/>
    <property type="evidence" value="ECO:0007669"/>
    <property type="project" value="TreeGrafter"/>
</dbReference>
<comment type="catalytic activity">
    <reaction evidence="15">
        <text>L-lysyl-[protein] + O2 + H2O = (S)-2-amino-6-oxohexanoyl-[protein] + H2O2 + NH4(+)</text>
        <dbReference type="Rhea" id="RHEA:24544"/>
        <dbReference type="Rhea" id="RHEA-COMP:9752"/>
        <dbReference type="Rhea" id="RHEA-COMP:12448"/>
        <dbReference type="ChEBI" id="CHEBI:15377"/>
        <dbReference type="ChEBI" id="CHEBI:15379"/>
        <dbReference type="ChEBI" id="CHEBI:16240"/>
        <dbReference type="ChEBI" id="CHEBI:28938"/>
        <dbReference type="ChEBI" id="CHEBI:29969"/>
        <dbReference type="ChEBI" id="CHEBI:131803"/>
        <dbReference type="EC" id="1.4.3.13"/>
    </reaction>
</comment>
<evidence type="ECO:0000256" key="6">
    <source>
        <dbReference type="ARBA" id="ARBA00022723"/>
    </source>
</evidence>
<dbReference type="SUPFAM" id="SSF56487">
    <property type="entry name" value="SRCR-like"/>
    <property type="match status" value="3"/>
</dbReference>
<dbReference type="PANTHER" id="PTHR45817">
    <property type="entry name" value="LYSYL OXIDASE-LIKE-RELATED"/>
    <property type="match status" value="1"/>
</dbReference>